<reference evidence="1 2" key="1">
    <citation type="submission" date="2023-08" db="EMBL/GenBank/DDBJ databases">
        <authorList>
            <person name="Palmer J.M."/>
        </authorList>
    </citation>
    <scope>NUCLEOTIDE SEQUENCE [LARGE SCALE GENOMIC DNA]</scope>
    <source>
        <strain evidence="1 2">TWF481</strain>
    </source>
</reference>
<dbReference type="AlphaFoldDB" id="A0AAV9WIG0"/>
<evidence type="ECO:0000313" key="2">
    <source>
        <dbReference type="Proteomes" id="UP001370758"/>
    </source>
</evidence>
<dbReference type="Proteomes" id="UP001370758">
    <property type="component" value="Unassembled WGS sequence"/>
</dbReference>
<proteinExistence type="predicted"/>
<evidence type="ECO:0000313" key="1">
    <source>
        <dbReference type="EMBL" id="KAK6507924.1"/>
    </source>
</evidence>
<name>A0AAV9WIG0_9PEZI</name>
<accession>A0AAV9WIG0</accession>
<organism evidence="1 2">
    <name type="scientific">Arthrobotrys musiformis</name>
    <dbReference type="NCBI Taxonomy" id="47236"/>
    <lineage>
        <taxon>Eukaryota</taxon>
        <taxon>Fungi</taxon>
        <taxon>Dikarya</taxon>
        <taxon>Ascomycota</taxon>
        <taxon>Pezizomycotina</taxon>
        <taxon>Orbiliomycetes</taxon>
        <taxon>Orbiliales</taxon>
        <taxon>Orbiliaceae</taxon>
        <taxon>Arthrobotrys</taxon>
    </lineage>
</organism>
<gene>
    <name evidence="1" type="ORF">TWF481_006345</name>
</gene>
<keyword evidence="2" id="KW-1185">Reference proteome</keyword>
<protein>
    <submittedName>
        <fullName evidence="1">Uncharacterized protein</fullName>
    </submittedName>
</protein>
<sequence>MCTQPNYHFTLCGHTTLFPVQKCRNIVCIGTEIDEDDVPVKEITVEAYCRRCRRRFVKRI</sequence>
<comment type="caution">
    <text evidence="1">The sequence shown here is derived from an EMBL/GenBank/DDBJ whole genome shotgun (WGS) entry which is preliminary data.</text>
</comment>
<dbReference type="EMBL" id="JAVHJL010000003">
    <property type="protein sequence ID" value="KAK6507924.1"/>
    <property type="molecule type" value="Genomic_DNA"/>
</dbReference>